<dbReference type="SUPFAM" id="SSF52172">
    <property type="entry name" value="CheY-like"/>
    <property type="match status" value="1"/>
</dbReference>
<dbReference type="InterPro" id="IPR036890">
    <property type="entry name" value="HATPase_C_sf"/>
</dbReference>
<dbReference type="GO" id="GO:0000155">
    <property type="term" value="F:phosphorelay sensor kinase activity"/>
    <property type="evidence" value="ECO:0007669"/>
    <property type="project" value="InterPro"/>
</dbReference>
<keyword evidence="9" id="KW-0418">Kinase</keyword>
<feature type="transmembrane region" description="Helical" evidence="17">
    <location>
        <begin position="198"/>
        <end position="220"/>
    </location>
</feature>
<dbReference type="InterPro" id="IPR011006">
    <property type="entry name" value="CheY-like_superfamily"/>
</dbReference>
<evidence type="ECO:0000256" key="9">
    <source>
        <dbReference type="ARBA" id="ARBA00022777"/>
    </source>
</evidence>
<organism evidence="21 22">
    <name type="scientific">Meridianimarinicoccus roseus</name>
    <dbReference type="NCBI Taxonomy" id="2072018"/>
    <lineage>
        <taxon>Bacteria</taxon>
        <taxon>Pseudomonadati</taxon>
        <taxon>Pseudomonadota</taxon>
        <taxon>Alphaproteobacteria</taxon>
        <taxon>Rhodobacterales</taxon>
        <taxon>Paracoccaceae</taxon>
        <taxon>Meridianimarinicoccus</taxon>
    </lineage>
</organism>
<keyword evidence="6 15" id="KW-0597">Phosphoprotein</keyword>
<dbReference type="InterPro" id="IPR035965">
    <property type="entry name" value="PAS-like_dom_sf"/>
</dbReference>
<comment type="subcellular location">
    <subcellularLocation>
        <location evidence="2">Cell inner membrane</location>
        <topology evidence="2">Multi-pass membrane protein</topology>
    </subcellularLocation>
</comment>
<feature type="domain" description="HPt" evidence="20">
    <location>
        <begin position="826"/>
        <end position="919"/>
    </location>
</feature>
<evidence type="ECO:0000256" key="11">
    <source>
        <dbReference type="ARBA" id="ARBA00022989"/>
    </source>
</evidence>
<keyword evidence="4" id="KW-1003">Cell membrane</keyword>
<dbReference type="Gene3D" id="1.20.120.160">
    <property type="entry name" value="HPT domain"/>
    <property type="match status" value="1"/>
</dbReference>
<evidence type="ECO:0000256" key="2">
    <source>
        <dbReference type="ARBA" id="ARBA00004429"/>
    </source>
</evidence>
<feature type="modified residue" description="Phosphohistidine" evidence="14">
    <location>
        <position position="865"/>
    </location>
</feature>
<feature type="domain" description="Response regulatory" evidence="19">
    <location>
        <begin position="643"/>
        <end position="760"/>
    </location>
</feature>
<dbReference type="InterPro" id="IPR008207">
    <property type="entry name" value="Sig_transdc_His_kin_Hpt_dom"/>
</dbReference>
<evidence type="ECO:0000256" key="13">
    <source>
        <dbReference type="ARBA" id="ARBA00023136"/>
    </source>
</evidence>
<dbReference type="Gene3D" id="3.40.50.2300">
    <property type="match status" value="1"/>
</dbReference>
<dbReference type="InterPro" id="IPR001789">
    <property type="entry name" value="Sig_transdc_resp-reg_receiver"/>
</dbReference>
<keyword evidence="7" id="KW-0808">Transferase</keyword>
<feature type="compositionally biased region" description="Low complexity" evidence="16">
    <location>
        <begin position="783"/>
        <end position="802"/>
    </location>
</feature>
<dbReference type="CDD" id="cd17546">
    <property type="entry name" value="REC_hyHK_CKI1_RcsC-like"/>
    <property type="match status" value="1"/>
</dbReference>
<dbReference type="SMART" id="SM00387">
    <property type="entry name" value="HATPase_c"/>
    <property type="match status" value="1"/>
</dbReference>
<dbReference type="GO" id="GO:0005886">
    <property type="term" value="C:plasma membrane"/>
    <property type="evidence" value="ECO:0007669"/>
    <property type="project" value="UniProtKB-SubCell"/>
</dbReference>
<evidence type="ECO:0000259" key="19">
    <source>
        <dbReference type="PROSITE" id="PS50110"/>
    </source>
</evidence>
<feature type="region of interest" description="Disordered" evidence="16">
    <location>
        <begin position="770"/>
        <end position="802"/>
    </location>
</feature>
<sequence>MERVFNTEHDIISRQQWTGKLFLLACLLLMGLGVLVFTAFLVTSRANDGVDIHTQDNRTWFVSQLAVDAQRLQTALTVAELTEDATAREDAFNAAKRAFDIYYSRVDTLHSRRDMFVRDGNDRSLELEGQLEQISDHLVPLTELVDSTDSPDPARLADISRMLSEIEPVIKNFSLNTLHFMVANAAEQRKGQEELLRYFVAVAISMFFVLSVAAFLSFMAEIRLQDELSLQSRLRSSLDKVVSASHDGIVVCNALGQPVKVNETARALFRIGTEHCSDRDLCDYLMLHEPDPDDDGMDELSPSLVSWLYTMSGKGEDKTRLPRTIRNSFGGTFSAEVTVTQDINHASDETVFIIFIRDVTEAIAAETELRAARDEALRNADVKTRFLSMMGHEMRTPLHCAITALDLIQIEDAAGDAEEMLKIARNSTRDALQQVDDVLERTSREDGDKKEEPGVVEPTQIVFATLQGLEVVARERNTVIEFDSDLPEGFTCKVLPMTFRRAFRNIAQNAVKFTENGTVRVELTLRDEPDGSVFLVVSVDDTGIGIHQDDQDRIFEDFEALDQGYNRRANGVGLGLGIAYRAISAMGGKMDLVSAPGVGSSFTFEIPVAPVTTEDSNVTRKMPFSEAFDACKTCEVFNASPLAILVVDDYELNRRLLGKMLVGLGYEPDYAKDGVEAVSKASERKYDLILMDISMPVKDGVQATRAIRTEGGPSADARITAVTANALIEEQARFVRAGMDNVLPKPVSEGQLNNEICLLTMRLPVGGASCGRRPDAAEPSNGASAASVPATAAEPEPTTVAEPAAQATGDEIDMGVFSMLAELLDEEELQRRIDECLGEVTESLACARRYAPGDADCTEVAQMVHKSAGVAAMIGAPKLHRTLCQLEDAIRGRSDSDPSNMLKAAETSLGSVKSALKAAIDA</sequence>
<dbReference type="SMART" id="SM00388">
    <property type="entry name" value="HisKA"/>
    <property type="match status" value="1"/>
</dbReference>
<evidence type="ECO:0000256" key="3">
    <source>
        <dbReference type="ARBA" id="ARBA00012438"/>
    </source>
</evidence>
<protein>
    <recommendedName>
        <fullName evidence="3">histidine kinase</fullName>
        <ecNumber evidence="3">2.7.13.3</ecNumber>
    </recommendedName>
</protein>
<accession>A0A2V2LBI5</accession>
<name>A0A2V2LBI5_9RHOB</name>
<evidence type="ECO:0000256" key="7">
    <source>
        <dbReference type="ARBA" id="ARBA00022679"/>
    </source>
</evidence>
<dbReference type="InterPro" id="IPR036641">
    <property type="entry name" value="HPT_dom_sf"/>
</dbReference>
<dbReference type="EC" id="2.7.13.3" evidence="3"/>
<evidence type="ECO:0000256" key="10">
    <source>
        <dbReference type="ARBA" id="ARBA00022840"/>
    </source>
</evidence>
<reference evidence="21 22" key="1">
    <citation type="submission" date="2018-05" db="EMBL/GenBank/DDBJ databases">
        <title>Rhodobacteraceae gen. nov., sp. nov. isolated from sea water.</title>
        <authorList>
            <person name="Ren Y."/>
        </authorList>
    </citation>
    <scope>NUCLEOTIDE SEQUENCE [LARGE SCALE GENOMIC DNA]</scope>
    <source>
        <strain evidence="21 22">TG-679</strain>
    </source>
</reference>
<evidence type="ECO:0000259" key="20">
    <source>
        <dbReference type="PROSITE" id="PS50894"/>
    </source>
</evidence>
<dbReference type="Gene3D" id="3.30.565.10">
    <property type="entry name" value="Histidine kinase-like ATPase, C-terminal domain"/>
    <property type="match status" value="1"/>
</dbReference>
<evidence type="ECO:0000256" key="5">
    <source>
        <dbReference type="ARBA" id="ARBA00022519"/>
    </source>
</evidence>
<dbReference type="PANTHER" id="PTHR43047">
    <property type="entry name" value="TWO-COMPONENT HISTIDINE PROTEIN KINASE"/>
    <property type="match status" value="1"/>
</dbReference>
<feature type="transmembrane region" description="Helical" evidence="17">
    <location>
        <begin position="21"/>
        <end position="42"/>
    </location>
</feature>
<dbReference type="Pfam" id="PF00512">
    <property type="entry name" value="HisKA"/>
    <property type="match status" value="1"/>
</dbReference>
<keyword evidence="8 17" id="KW-0812">Transmembrane</keyword>
<evidence type="ECO:0000256" key="8">
    <source>
        <dbReference type="ARBA" id="ARBA00022692"/>
    </source>
</evidence>
<dbReference type="SUPFAM" id="SSF47384">
    <property type="entry name" value="Homodimeric domain of signal transducing histidine kinase"/>
    <property type="match status" value="1"/>
</dbReference>
<dbReference type="PRINTS" id="PR00344">
    <property type="entry name" value="BCTRLSENSOR"/>
</dbReference>
<evidence type="ECO:0000256" key="17">
    <source>
        <dbReference type="SAM" id="Phobius"/>
    </source>
</evidence>
<keyword evidence="12" id="KW-0902">Two-component regulatory system</keyword>
<evidence type="ECO:0000256" key="4">
    <source>
        <dbReference type="ARBA" id="ARBA00022475"/>
    </source>
</evidence>
<keyword evidence="22" id="KW-1185">Reference proteome</keyword>
<keyword evidence="5" id="KW-0997">Cell inner membrane</keyword>
<proteinExistence type="predicted"/>
<comment type="caution">
    <text evidence="21">The sequence shown here is derived from an EMBL/GenBank/DDBJ whole genome shotgun (WGS) entry which is preliminary data.</text>
</comment>
<comment type="catalytic activity">
    <reaction evidence="1">
        <text>ATP + protein L-histidine = ADP + protein N-phospho-L-histidine.</text>
        <dbReference type="EC" id="2.7.13.3"/>
    </reaction>
</comment>
<dbReference type="PANTHER" id="PTHR43047:SF64">
    <property type="entry name" value="HISTIDINE KINASE CONTAINING CHEY-HOMOLOGOUS RECEIVER DOMAIN AND PAS DOMAIN-RELATED"/>
    <property type="match status" value="1"/>
</dbReference>
<dbReference type="InterPro" id="IPR004358">
    <property type="entry name" value="Sig_transdc_His_kin-like_C"/>
</dbReference>
<feature type="modified residue" description="4-aspartylphosphate" evidence="15">
    <location>
        <position position="692"/>
    </location>
</feature>
<dbReference type="EMBL" id="QGKU01000033">
    <property type="protein sequence ID" value="PWR02552.1"/>
    <property type="molecule type" value="Genomic_DNA"/>
</dbReference>
<dbReference type="InterPro" id="IPR003594">
    <property type="entry name" value="HATPase_dom"/>
</dbReference>
<keyword evidence="10" id="KW-0067">ATP-binding</keyword>
<evidence type="ECO:0000259" key="18">
    <source>
        <dbReference type="PROSITE" id="PS50109"/>
    </source>
</evidence>
<dbReference type="CDD" id="cd00082">
    <property type="entry name" value="HisKA"/>
    <property type="match status" value="1"/>
</dbReference>
<evidence type="ECO:0000256" key="16">
    <source>
        <dbReference type="SAM" id="MobiDB-lite"/>
    </source>
</evidence>
<dbReference type="InterPro" id="IPR003661">
    <property type="entry name" value="HisK_dim/P_dom"/>
</dbReference>
<evidence type="ECO:0000313" key="22">
    <source>
        <dbReference type="Proteomes" id="UP000245680"/>
    </source>
</evidence>
<dbReference type="SUPFAM" id="SSF55874">
    <property type="entry name" value="ATPase domain of HSP90 chaperone/DNA topoisomerase II/histidine kinase"/>
    <property type="match status" value="1"/>
</dbReference>
<evidence type="ECO:0000256" key="15">
    <source>
        <dbReference type="PROSITE-ProRule" id="PRU00169"/>
    </source>
</evidence>
<keyword evidence="13 17" id="KW-0472">Membrane</keyword>
<evidence type="ECO:0000256" key="6">
    <source>
        <dbReference type="ARBA" id="ARBA00022553"/>
    </source>
</evidence>
<dbReference type="RefSeq" id="WP_109811601.1">
    <property type="nucleotide sequence ID" value="NZ_QGKU01000033.1"/>
</dbReference>
<gene>
    <name evidence="21" type="ORF">DKT77_10165</name>
</gene>
<dbReference type="SMART" id="SM00448">
    <property type="entry name" value="REC"/>
    <property type="match status" value="1"/>
</dbReference>
<dbReference type="InterPro" id="IPR005467">
    <property type="entry name" value="His_kinase_dom"/>
</dbReference>
<dbReference type="Gene3D" id="1.10.287.130">
    <property type="match status" value="1"/>
</dbReference>
<dbReference type="Pfam" id="PF00072">
    <property type="entry name" value="Response_reg"/>
    <property type="match status" value="1"/>
</dbReference>
<dbReference type="Pfam" id="PF02518">
    <property type="entry name" value="HATPase_c"/>
    <property type="match status" value="1"/>
</dbReference>
<evidence type="ECO:0000256" key="12">
    <source>
        <dbReference type="ARBA" id="ARBA00023012"/>
    </source>
</evidence>
<keyword evidence="11 17" id="KW-1133">Transmembrane helix</keyword>
<dbReference type="PROSITE" id="PS50109">
    <property type="entry name" value="HIS_KIN"/>
    <property type="match status" value="1"/>
</dbReference>
<dbReference type="SUPFAM" id="SSF47226">
    <property type="entry name" value="Histidine-containing phosphotransfer domain, HPT domain"/>
    <property type="match status" value="1"/>
</dbReference>
<dbReference type="AlphaFoldDB" id="A0A2V2LBI5"/>
<evidence type="ECO:0000256" key="1">
    <source>
        <dbReference type="ARBA" id="ARBA00000085"/>
    </source>
</evidence>
<dbReference type="PROSITE" id="PS50110">
    <property type="entry name" value="RESPONSE_REGULATORY"/>
    <property type="match status" value="1"/>
</dbReference>
<evidence type="ECO:0000313" key="21">
    <source>
        <dbReference type="EMBL" id="PWR02552.1"/>
    </source>
</evidence>
<keyword evidence="10" id="KW-0547">Nucleotide-binding</keyword>
<evidence type="ECO:0000256" key="14">
    <source>
        <dbReference type="PROSITE-ProRule" id="PRU00110"/>
    </source>
</evidence>
<dbReference type="Proteomes" id="UP000245680">
    <property type="component" value="Unassembled WGS sequence"/>
</dbReference>
<dbReference type="Gene3D" id="3.30.450.20">
    <property type="entry name" value="PAS domain"/>
    <property type="match status" value="1"/>
</dbReference>
<feature type="domain" description="Histidine kinase" evidence="18">
    <location>
        <begin position="389"/>
        <end position="610"/>
    </location>
</feature>
<dbReference type="SUPFAM" id="SSF55785">
    <property type="entry name" value="PYP-like sensor domain (PAS domain)"/>
    <property type="match status" value="1"/>
</dbReference>
<dbReference type="PROSITE" id="PS50894">
    <property type="entry name" value="HPT"/>
    <property type="match status" value="1"/>
</dbReference>
<dbReference type="OrthoDB" id="9801651at2"/>
<dbReference type="InterPro" id="IPR036097">
    <property type="entry name" value="HisK_dim/P_sf"/>
</dbReference>